<dbReference type="InterPro" id="IPR036170">
    <property type="entry name" value="YezG-like_sf"/>
</dbReference>
<evidence type="ECO:0008006" key="3">
    <source>
        <dbReference type="Google" id="ProtNLM"/>
    </source>
</evidence>
<name>A0ABT6JJU3_9GAMM</name>
<reference evidence="1 2" key="1">
    <citation type="submission" date="2023-04" db="EMBL/GenBank/DDBJ databases">
        <title>Luteimonas sp. M1R5S18.</title>
        <authorList>
            <person name="Sun J.-Q."/>
        </authorList>
    </citation>
    <scope>NUCLEOTIDE SEQUENCE [LARGE SCALE GENOMIC DNA]</scope>
    <source>
        <strain evidence="1 2">M1R5S18</strain>
    </source>
</reference>
<protein>
    <recommendedName>
        <fullName evidence="3">SnoaL-like domain-containing protein</fullName>
    </recommendedName>
</protein>
<evidence type="ECO:0000313" key="2">
    <source>
        <dbReference type="Proteomes" id="UP001156831"/>
    </source>
</evidence>
<keyword evidence="2" id="KW-1185">Reference proteome</keyword>
<dbReference type="Proteomes" id="UP001156831">
    <property type="component" value="Unassembled WGS sequence"/>
</dbReference>
<organism evidence="1 2">
    <name type="scientific">Luteimonas rhizosphaericola</name>
    <dbReference type="NCBI Taxonomy" id="3042024"/>
    <lineage>
        <taxon>Bacteria</taxon>
        <taxon>Pseudomonadati</taxon>
        <taxon>Pseudomonadota</taxon>
        <taxon>Gammaproteobacteria</taxon>
        <taxon>Lysobacterales</taxon>
        <taxon>Lysobacteraceae</taxon>
        <taxon>Luteimonas</taxon>
    </lineage>
</organism>
<accession>A0ABT6JJU3</accession>
<sequence>MSGADKDALVRGIGELLVRDIATAGHDLDGYALIADYAGDARRISGFGYRDGEAPRAATPQAALDTIGARLDELREATRVDGRAPWTVCVIQLRRAGGRLHAEFVYDEAAQWEITPATLAEVAERARPA</sequence>
<dbReference type="EMBL" id="JARXRN010000025">
    <property type="protein sequence ID" value="MDH5830947.1"/>
    <property type="molecule type" value="Genomic_DNA"/>
</dbReference>
<comment type="caution">
    <text evidence="1">The sequence shown here is derived from an EMBL/GenBank/DDBJ whole genome shotgun (WGS) entry which is preliminary data.</text>
</comment>
<proteinExistence type="predicted"/>
<dbReference type="RefSeq" id="WP_280601852.1">
    <property type="nucleotide sequence ID" value="NZ_JARXRN010000025.1"/>
</dbReference>
<evidence type="ECO:0000313" key="1">
    <source>
        <dbReference type="EMBL" id="MDH5830947.1"/>
    </source>
</evidence>
<dbReference type="SUPFAM" id="SSF160424">
    <property type="entry name" value="BH3703-like"/>
    <property type="match status" value="1"/>
</dbReference>
<gene>
    <name evidence="1" type="ORF">QFW80_10520</name>
</gene>